<protein>
    <recommendedName>
        <fullName evidence="1">Glycoside-hydrolase family GH114 TIM-barrel domain-containing protein</fullName>
    </recommendedName>
</protein>
<reference evidence="2 3" key="1">
    <citation type="submission" date="2018-03" db="EMBL/GenBank/DDBJ databases">
        <authorList>
            <person name="Fogelqvist J."/>
        </authorList>
    </citation>
    <scope>NUCLEOTIDE SEQUENCE [LARGE SCALE GENOMIC DNA]</scope>
</reference>
<dbReference type="AlphaFoldDB" id="A0A3P3YHH9"/>
<name>A0A3P3YHH9_PLABS</name>
<evidence type="ECO:0000259" key="1">
    <source>
        <dbReference type="Pfam" id="PF03537"/>
    </source>
</evidence>
<proteinExistence type="predicted"/>
<keyword evidence="2" id="KW-0496">Mitochondrion</keyword>
<geneLocation type="mitochondrion" evidence="2"/>
<evidence type="ECO:0000313" key="2">
    <source>
        <dbReference type="EMBL" id="SPQ99380.1"/>
    </source>
</evidence>
<evidence type="ECO:0000313" key="3">
    <source>
        <dbReference type="Proteomes" id="UP000290189"/>
    </source>
</evidence>
<dbReference type="Pfam" id="PF03537">
    <property type="entry name" value="Glyco_hydro_114"/>
    <property type="match status" value="1"/>
</dbReference>
<dbReference type="PANTHER" id="PTHR35273">
    <property type="entry name" value="ALPHA-1,4 POLYGALACTOSAMINIDASE, PUTATIVE (AFU_ORTHOLOGUE AFUA_3G07890)-RELATED"/>
    <property type="match status" value="1"/>
</dbReference>
<dbReference type="InterPro" id="IPR004352">
    <property type="entry name" value="GH114_TIM-barrel"/>
</dbReference>
<dbReference type="Gene3D" id="3.20.20.70">
    <property type="entry name" value="Aldolase class I"/>
    <property type="match status" value="1"/>
</dbReference>
<dbReference type="SUPFAM" id="SSF51445">
    <property type="entry name" value="(Trans)glycosidases"/>
    <property type="match status" value="1"/>
</dbReference>
<dbReference type="InterPro" id="IPR017853">
    <property type="entry name" value="GH"/>
</dbReference>
<accession>A0A3P3YHH9</accession>
<dbReference type="PANTHER" id="PTHR35273:SF2">
    <property type="entry name" value="ALPHA-GALACTOSIDASE"/>
    <property type="match status" value="1"/>
</dbReference>
<dbReference type="InterPro" id="IPR013785">
    <property type="entry name" value="Aldolase_TIM"/>
</dbReference>
<gene>
    <name evidence="2" type="ORF">PLBR_LOCUS6595</name>
</gene>
<dbReference type="Proteomes" id="UP000290189">
    <property type="component" value="Unassembled WGS sequence"/>
</dbReference>
<dbReference type="EMBL" id="OVEO01000011">
    <property type="protein sequence ID" value="SPQ99380.1"/>
    <property type="molecule type" value="Genomic_DNA"/>
</dbReference>
<feature type="domain" description="Glycoside-hydrolase family GH114 TIM-barrel" evidence="1">
    <location>
        <begin position="242"/>
        <end position="447"/>
    </location>
</feature>
<organism evidence="2 3">
    <name type="scientific">Plasmodiophora brassicae</name>
    <name type="common">Clubroot disease agent</name>
    <dbReference type="NCBI Taxonomy" id="37360"/>
    <lineage>
        <taxon>Eukaryota</taxon>
        <taxon>Sar</taxon>
        <taxon>Rhizaria</taxon>
        <taxon>Endomyxa</taxon>
        <taxon>Phytomyxea</taxon>
        <taxon>Plasmodiophorida</taxon>
        <taxon>Plasmodiophoridae</taxon>
        <taxon>Plasmodiophora</taxon>
    </lineage>
</organism>
<sequence>MFPGVSPAGPSCTSDHPTRLCGPRDLDNMSFRQSWSVCVIALALVSVASAFTNGTLLPPYLCDLNLQAIGAPTSLAGVLPHLVERNATQTIAGYHRLTVPPYTQAQNLCTIATVPGAANASNQKTFVVHAINAKQALLGLIVWVQKKDAMGNVRQIGHFTDPGLNMMPYPYGCGGNMNQTIVHKTALDDGAADPNQSAPITWQMGCDQIAPGEKAQVAGICVTEAMDDMPGGGFGRPIPTLMNDLHANNRYIICYVNVGSLDTTASDASRFKAVTPTIIGKAYPDWPGEYFLDIRRNETRSLIKARFKRMASYGCHAIEPDNLDTYTYDTFPLSKPDLTLNDALNYLDWISTTVHGLGMAVGLKNSADLITPYNLVPKFDFAIVESCAEFPGDCAKYGPFIQAGKPVFAAEYTDIGSGGCTLASSVASACSVTNAANFEGIIKSCDLGPEYHACQAYDNNGYRTTP</sequence>